<keyword evidence="3" id="KW-1185">Reference proteome</keyword>
<dbReference type="EMBL" id="CYKH01000002">
    <property type="protein sequence ID" value="CUI10777.1"/>
    <property type="molecule type" value="Genomic_DNA"/>
</dbReference>
<dbReference type="VEuPathDB" id="TriTrypDB:BSAL_49015"/>
<dbReference type="AlphaFoldDB" id="A0A0S4KHL1"/>
<evidence type="ECO:0000313" key="2">
    <source>
        <dbReference type="EMBL" id="CUI10777.1"/>
    </source>
</evidence>
<sequence>MLCVCNSNEQPHWEETLRNRAFCISINAFCFVYDFVNQTRNRNDTRKEISAVKREKEDARREYESVVTATLKDVKETASTSLARYSDCLRVLQPLCTTC</sequence>
<protein>
    <submittedName>
        <fullName evidence="2">Uncharacterized protein</fullName>
    </submittedName>
</protein>
<evidence type="ECO:0000256" key="1">
    <source>
        <dbReference type="SAM" id="Coils"/>
    </source>
</evidence>
<evidence type="ECO:0000313" key="3">
    <source>
        <dbReference type="Proteomes" id="UP000051952"/>
    </source>
</evidence>
<name>A0A0S4KHL1_BODSA</name>
<organism evidence="2 3">
    <name type="scientific">Bodo saltans</name>
    <name type="common">Flagellated protozoan</name>
    <dbReference type="NCBI Taxonomy" id="75058"/>
    <lineage>
        <taxon>Eukaryota</taxon>
        <taxon>Discoba</taxon>
        <taxon>Euglenozoa</taxon>
        <taxon>Kinetoplastea</taxon>
        <taxon>Metakinetoplastina</taxon>
        <taxon>Eubodonida</taxon>
        <taxon>Bodonidae</taxon>
        <taxon>Bodo</taxon>
    </lineage>
</organism>
<keyword evidence="1" id="KW-0175">Coiled coil</keyword>
<dbReference type="Proteomes" id="UP000051952">
    <property type="component" value="Unassembled WGS sequence"/>
</dbReference>
<gene>
    <name evidence="2" type="ORF">BSAL_49015</name>
</gene>
<proteinExistence type="predicted"/>
<feature type="coiled-coil region" evidence="1">
    <location>
        <begin position="42"/>
        <end position="69"/>
    </location>
</feature>
<accession>A0A0S4KHL1</accession>
<reference evidence="3" key="1">
    <citation type="submission" date="2015-09" db="EMBL/GenBank/DDBJ databases">
        <authorList>
            <consortium name="Pathogen Informatics"/>
        </authorList>
    </citation>
    <scope>NUCLEOTIDE SEQUENCE [LARGE SCALE GENOMIC DNA]</scope>
    <source>
        <strain evidence="3">Lake Konstanz</strain>
    </source>
</reference>